<organism evidence="1">
    <name type="scientific">Myoviridae sp. ctBDS4</name>
    <dbReference type="NCBI Taxonomy" id="2823537"/>
    <lineage>
        <taxon>Viruses</taxon>
        <taxon>Duplodnaviria</taxon>
        <taxon>Heunggongvirae</taxon>
        <taxon>Uroviricota</taxon>
        <taxon>Caudoviricetes</taxon>
    </lineage>
</organism>
<protein>
    <submittedName>
        <fullName evidence="1">Uncharacterized protein</fullName>
    </submittedName>
</protein>
<evidence type="ECO:0000313" key="1">
    <source>
        <dbReference type="EMBL" id="DAD68366.1"/>
    </source>
</evidence>
<accession>A0A8S5LEJ4</accession>
<sequence>MKELLFFNNKGEQLHLSTTDKKDYYSGTIFLESSSVGLVASESLHIVEKIGENFGYPKSKEDIEVGTEFSAIKFYDIKENSVVELSESKTLSPVESFPSTSLRINYLIEGKEAGVYTDYIFIKIDDILISLTLHAEFIGEDDRFVDLLSNIGEDIGEQEYKILRDTDITGAGIDFKKLNAKRKEFLLEAHNIKPFIGSYKGVLNILKFFGYSDLRVKEYFKNIKTGVGSYEPVDSYEKHGNNIIGGVLQKTSMFGLFYDITVPDGFDSFGTEKRKRNFSFSNDEIIIKLFALGRYIKNKGIGGASKLIDIVGEHYFSCTNLVSTWVDKTRSCVIDEGEDVKMEILSGKVGYLKDLRNDLLKYSYSEDRDLHTGFNPKSHTALGYFSHMDLSSWEVKEDKKVIIGHLLKVSHTTFDKDWTVFDITWERFKGEDDITWDKMFISDYYEVKWTVLMQGGKTKTNFKYEEVQKIKTINTLELILPYSGTYSVKCEVFKYGGLILSKTDYVKVRVPEVDFYHLYKYVDPNLQRWQGMKNLSWKDLEGDFETIYNNGAVFEDTEKVTSWSFTLPPYLKSLIGDKRLEDSTTVSWKELGKSTWDQTTYLTWENCLFHTSTHQKIIIDSIELGGGHLMLGGYLIHVPNDITSLESLALYLREQGLEEAIRGQINYRKADQGHEFIDIIVTTHDNGKNGILWGSDFLGIISDKKRSSWEEYNIWDSWKIWENLNWNILFESCQPTSRPGYFTGTNTIIRQSSSVIPPLTNVFFTVDASSMVAPEYFKWELLVGDKVIATSDTELWSYTLITPAVYSVRCSIRDRNNNENIKMRENLITVLSSEAFTQYLLENKNNMI</sequence>
<reference evidence="1" key="1">
    <citation type="journal article" date="2021" name="Proc. Natl. Acad. Sci. U.S.A.">
        <title>A Catalog of Tens of Thousands of Viruses from Human Metagenomes Reveals Hidden Associations with Chronic Diseases.</title>
        <authorList>
            <person name="Tisza M.J."/>
            <person name="Buck C.B."/>
        </authorList>
    </citation>
    <scope>NUCLEOTIDE SEQUENCE</scope>
    <source>
        <strain evidence="1">CtBDS4</strain>
    </source>
</reference>
<name>A0A8S5LEJ4_9CAUD</name>
<dbReference type="EMBL" id="BK014700">
    <property type="protein sequence ID" value="DAD68366.1"/>
    <property type="molecule type" value="Genomic_DNA"/>
</dbReference>
<proteinExistence type="predicted"/>